<evidence type="ECO:0000256" key="3">
    <source>
        <dbReference type="ARBA" id="ARBA00022475"/>
    </source>
</evidence>
<keyword evidence="3" id="KW-1003">Cell membrane</keyword>
<feature type="transmembrane region" description="Helical" evidence="7">
    <location>
        <begin position="293"/>
        <end position="311"/>
    </location>
</feature>
<evidence type="ECO:0000313" key="10">
    <source>
        <dbReference type="Proteomes" id="UP001081071"/>
    </source>
</evidence>
<evidence type="ECO:0000256" key="2">
    <source>
        <dbReference type="ARBA" id="ARBA00022448"/>
    </source>
</evidence>
<dbReference type="EMBL" id="JAPWIJ010000002">
    <property type="protein sequence ID" value="MCZ4518113.1"/>
    <property type="molecule type" value="Genomic_DNA"/>
</dbReference>
<comment type="subcellular location">
    <subcellularLocation>
        <location evidence="1">Cell membrane</location>
        <topology evidence="1">Multi-pass membrane protein</topology>
    </subcellularLocation>
</comment>
<dbReference type="InterPro" id="IPR011701">
    <property type="entry name" value="MFS"/>
</dbReference>
<dbReference type="Proteomes" id="UP001081071">
    <property type="component" value="Unassembled WGS sequence"/>
</dbReference>
<dbReference type="InterPro" id="IPR050171">
    <property type="entry name" value="MFS_Transporters"/>
</dbReference>
<keyword evidence="4 7" id="KW-0812">Transmembrane</keyword>
<evidence type="ECO:0000256" key="6">
    <source>
        <dbReference type="ARBA" id="ARBA00023136"/>
    </source>
</evidence>
<dbReference type="Pfam" id="PF07690">
    <property type="entry name" value="MFS_1"/>
    <property type="match status" value="1"/>
</dbReference>
<feature type="transmembrane region" description="Helical" evidence="7">
    <location>
        <begin position="395"/>
        <end position="415"/>
    </location>
</feature>
<dbReference type="SUPFAM" id="SSF103473">
    <property type="entry name" value="MFS general substrate transporter"/>
    <property type="match status" value="1"/>
</dbReference>
<evidence type="ECO:0000256" key="5">
    <source>
        <dbReference type="ARBA" id="ARBA00022989"/>
    </source>
</evidence>
<keyword evidence="6 7" id="KW-0472">Membrane</keyword>
<evidence type="ECO:0000313" key="9">
    <source>
        <dbReference type="EMBL" id="MCZ4518113.1"/>
    </source>
</evidence>
<evidence type="ECO:0000259" key="8">
    <source>
        <dbReference type="PROSITE" id="PS50850"/>
    </source>
</evidence>
<accession>A0ABT4MAW7</accession>
<feature type="transmembrane region" description="Helical" evidence="7">
    <location>
        <begin position="25"/>
        <end position="46"/>
    </location>
</feature>
<dbReference type="InterPro" id="IPR036259">
    <property type="entry name" value="MFS_trans_sf"/>
</dbReference>
<dbReference type="PANTHER" id="PTHR23517">
    <property type="entry name" value="RESISTANCE PROTEIN MDTM, PUTATIVE-RELATED-RELATED"/>
    <property type="match status" value="1"/>
</dbReference>
<dbReference type="RefSeq" id="WP_269602813.1">
    <property type="nucleotide sequence ID" value="NZ_JAPWIJ010000002.1"/>
</dbReference>
<feature type="transmembrane region" description="Helical" evidence="7">
    <location>
        <begin position="362"/>
        <end position="383"/>
    </location>
</feature>
<feature type="transmembrane region" description="Helical" evidence="7">
    <location>
        <begin position="229"/>
        <end position="250"/>
    </location>
</feature>
<dbReference type="InterPro" id="IPR020846">
    <property type="entry name" value="MFS_dom"/>
</dbReference>
<keyword evidence="2" id="KW-0813">Transport</keyword>
<reference evidence="9" key="1">
    <citation type="submission" date="2022-12" db="EMBL/GenBank/DDBJ databases">
        <authorList>
            <person name="Krivoruchko A.V."/>
            <person name="Elkin A."/>
        </authorList>
    </citation>
    <scope>NUCLEOTIDE SEQUENCE</scope>
    <source>
        <strain evidence="9">IEGM 1391</strain>
    </source>
</reference>
<gene>
    <name evidence="9" type="ORF">O4220_06245</name>
</gene>
<dbReference type="Gene3D" id="1.20.1250.20">
    <property type="entry name" value="MFS general substrate transporter like domains"/>
    <property type="match status" value="1"/>
</dbReference>
<name>A0ABT4MAW7_9NOCA</name>
<feature type="transmembrane region" description="Helical" evidence="7">
    <location>
        <begin position="323"/>
        <end position="341"/>
    </location>
</feature>
<dbReference type="PANTHER" id="PTHR23517:SF2">
    <property type="entry name" value="MULTIDRUG RESISTANCE PROTEIN MDTH"/>
    <property type="match status" value="1"/>
</dbReference>
<proteinExistence type="predicted"/>
<organism evidence="9 10">
    <name type="scientific">Rhodococcus ruber</name>
    <dbReference type="NCBI Taxonomy" id="1830"/>
    <lineage>
        <taxon>Bacteria</taxon>
        <taxon>Bacillati</taxon>
        <taxon>Actinomycetota</taxon>
        <taxon>Actinomycetes</taxon>
        <taxon>Mycobacteriales</taxon>
        <taxon>Nocardiaceae</taxon>
        <taxon>Rhodococcus</taxon>
    </lineage>
</organism>
<feature type="transmembrane region" description="Helical" evidence="7">
    <location>
        <begin position="265"/>
        <end position="286"/>
    </location>
</feature>
<sequence length="427" mass="45037">MTINPGFGAAAARGRLRDLPPVVKLVLASMVLFNVGFYLVVPFLAVHLSEELGFASWIVGLVLGLRTFSQQGMFFLGGSIADRFGRRPVILWGIAIRIVGFAVLALASSLAAVIVGILLIGFAAALFAPAVESANADLGRQLEDAGVIKRTELFGYEQMSSRLGTVLGPALGAVLLVFPFSASAAVAAILFAGMWIGFYFLFPKTGGTDSLVGTSITLVWRVVLGNRRYVVLATLCSAQFVALAQLYLMLPEQLSLRVGSQDLLGWFYVGAAVLVIVGQRPMVAVAARMGSRAATTIGLAVMALSFVIPALGPANATPSVWPYLQIALWIALLHLGQMLMVPSMRDTLARIAGEQYLGAHFGLLNTIGGCLSLIGTIGVGYLYDRLDDGSVGAATPWLVVAGCIAAPALVLGVWSSMSGAIWPRRLP</sequence>
<dbReference type="PROSITE" id="PS50850">
    <property type="entry name" value="MFS"/>
    <property type="match status" value="1"/>
</dbReference>
<feature type="transmembrane region" description="Helical" evidence="7">
    <location>
        <begin position="184"/>
        <end position="202"/>
    </location>
</feature>
<evidence type="ECO:0000256" key="4">
    <source>
        <dbReference type="ARBA" id="ARBA00022692"/>
    </source>
</evidence>
<keyword evidence="5 7" id="KW-1133">Transmembrane helix</keyword>
<protein>
    <submittedName>
        <fullName evidence="9">MFS transporter</fullName>
    </submittedName>
</protein>
<evidence type="ECO:0000256" key="1">
    <source>
        <dbReference type="ARBA" id="ARBA00004651"/>
    </source>
</evidence>
<evidence type="ECO:0000256" key="7">
    <source>
        <dbReference type="SAM" id="Phobius"/>
    </source>
</evidence>
<feature type="domain" description="Major facilitator superfamily (MFS) profile" evidence="8">
    <location>
        <begin position="22"/>
        <end position="419"/>
    </location>
</feature>
<keyword evidence="10" id="KW-1185">Reference proteome</keyword>
<comment type="caution">
    <text evidence="9">The sequence shown here is derived from an EMBL/GenBank/DDBJ whole genome shotgun (WGS) entry which is preliminary data.</text>
</comment>